<feature type="domain" description="NAD(P)-binding" evidence="2">
    <location>
        <begin position="9"/>
        <end position="151"/>
    </location>
</feature>
<dbReference type="InterPro" id="IPR016040">
    <property type="entry name" value="NAD(P)-bd_dom"/>
</dbReference>
<dbReference type="InterPro" id="IPR036291">
    <property type="entry name" value="NAD(P)-bd_dom_sf"/>
</dbReference>
<gene>
    <name evidence="3" type="ORF">MNBD_GAMMA12-3782</name>
</gene>
<dbReference type="GO" id="GO:0044877">
    <property type="term" value="F:protein-containing complex binding"/>
    <property type="evidence" value="ECO:0007669"/>
    <property type="project" value="TreeGrafter"/>
</dbReference>
<dbReference type="PANTHER" id="PTHR12126">
    <property type="entry name" value="NADH-UBIQUINONE OXIDOREDUCTASE 39 KDA SUBUNIT-RELATED"/>
    <property type="match status" value="1"/>
</dbReference>
<protein>
    <recommendedName>
        <fullName evidence="2">NAD(P)-binding domain-containing protein</fullName>
    </recommendedName>
</protein>
<name>A0A3B0XR61_9ZZZZ</name>
<feature type="transmembrane region" description="Helical" evidence="1">
    <location>
        <begin position="355"/>
        <end position="374"/>
    </location>
</feature>
<organism evidence="3">
    <name type="scientific">hydrothermal vent metagenome</name>
    <dbReference type="NCBI Taxonomy" id="652676"/>
    <lineage>
        <taxon>unclassified sequences</taxon>
        <taxon>metagenomes</taxon>
        <taxon>ecological metagenomes</taxon>
    </lineage>
</organism>
<dbReference type="Gene3D" id="3.40.50.720">
    <property type="entry name" value="NAD(P)-binding Rossmann-like Domain"/>
    <property type="match status" value="1"/>
</dbReference>
<reference evidence="3" key="1">
    <citation type="submission" date="2018-06" db="EMBL/GenBank/DDBJ databases">
        <authorList>
            <person name="Zhirakovskaya E."/>
        </authorList>
    </citation>
    <scope>NUCLEOTIDE SEQUENCE</scope>
</reference>
<dbReference type="Pfam" id="PF13781">
    <property type="entry name" value="DoxX_3"/>
    <property type="match status" value="1"/>
</dbReference>
<dbReference type="InterPro" id="IPR025695">
    <property type="entry name" value="DoxX-like"/>
</dbReference>
<keyword evidence="1" id="KW-0472">Membrane</keyword>
<feature type="transmembrane region" description="Helical" evidence="1">
    <location>
        <begin position="312"/>
        <end position="335"/>
    </location>
</feature>
<evidence type="ECO:0000259" key="2">
    <source>
        <dbReference type="Pfam" id="PF13460"/>
    </source>
</evidence>
<evidence type="ECO:0000256" key="1">
    <source>
        <dbReference type="SAM" id="Phobius"/>
    </source>
</evidence>
<dbReference type="EMBL" id="UOFL01000002">
    <property type="protein sequence ID" value="VAW70728.1"/>
    <property type="molecule type" value="Genomic_DNA"/>
</dbReference>
<dbReference type="InterPro" id="IPR051207">
    <property type="entry name" value="ComplexI_NDUFA9_subunit"/>
</dbReference>
<dbReference type="SUPFAM" id="SSF51735">
    <property type="entry name" value="NAD(P)-binding Rossmann-fold domains"/>
    <property type="match status" value="1"/>
</dbReference>
<dbReference type="PANTHER" id="PTHR12126:SF11">
    <property type="entry name" value="NADH DEHYDROGENASE [UBIQUINONE] 1 ALPHA SUBCOMPLEX SUBUNIT 9, MITOCHONDRIAL"/>
    <property type="match status" value="1"/>
</dbReference>
<accession>A0A3B0XR61</accession>
<evidence type="ECO:0000313" key="3">
    <source>
        <dbReference type="EMBL" id="VAW70728.1"/>
    </source>
</evidence>
<feature type="non-terminal residue" evidence="3">
    <location>
        <position position="375"/>
    </location>
</feature>
<dbReference type="Pfam" id="PF13460">
    <property type="entry name" value="NAD_binding_10"/>
    <property type="match status" value="1"/>
</dbReference>
<sequence>MPMRILITGASGFIGSNLVRHLSTQGHEVVACVRNISRYTRYSDAVTYVECDFNHHVDSSDWLPLLDDIDMVINAVGIIQETASQKFSILHTDAPIALFKACAELQIKKVIQVSALGADESALSQYHLSKKKADNSLISSDLKWIIVLPSIVYGPGAKSMSFFKALASLVVTPLVEQGEQKIQPIHINDFCKAVAQLLVIDGNNRKINFVGPEAVTLKQTFVLLKCWLGVKKARFLPLSYNGSMLLARVGKWLPGIKAVNPLSTETIQMLKQGSTASVDPFVKLFSFTPISFSDSLARSPAQQADKWHAKLLLLRPLLIFSIAFIWIYTGIVSAFLYPIEGSQLLLAPFGVEGKWSLLAIYGFAFIDLVLGVAIL</sequence>
<keyword evidence="1" id="KW-1133">Transmembrane helix</keyword>
<dbReference type="AlphaFoldDB" id="A0A3B0XR61"/>
<keyword evidence="1" id="KW-0812">Transmembrane</keyword>
<proteinExistence type="predicted"/>